<dbReference type="AlphaFoldDB" id="A0A5C3DNY1"/>
<keyword evidence="2" id="KW-0812">Transmembrane</keyword>
<dbReference type="GO" id="GO:0005743">
    <property type="term" value="C:mitochondrial inner membrane"/>
    <property type="evidence" value="ECO:0007669"/>
    <property type="project" value="TreeGrafter"/>
</dbReference>
<dbReference type="GO" id="GO:0033617">
    <property type="term" value="P:mitochondrial respiratory chain complex IV assembly"/>
    <property type="evidence" value="ECO:0007669"/>
    <property type="project" value="InterPro"/>
</dbReference>
<dbReference type="InterPro" id="IPR042432">
    <property type="entry name" value="Coa1_fungi"/>
</dbReference>
<evidence type="ECO:0008006" key="5">
    <source>
        <dbReference type="Google" id="ProtNLM"/>
    </source>
</evidence>
<dbReference type="Proteomes" id="UP000324022">
    <property type="component" value="Unassembled WGS sequence"/>
</dbReference>
<keyword evidence="4" id="KW-1185">Reference proteome</keyword>
<proteinExistence type="predicted"/>
<dbReference type="PANTHER" id="PTHR28523:SF1">
    <property type="entry name" value="CYTOCHROME C OXIDASE ASSEMBLY FACTOR 1"/>
    <property type="match status" value="1"/>
</dbReference>
<dbReference type="PANTHER" id="PTHR28523">
    <property type="entry name" value="CYTOCHROME C OXIDASE ASSEMBLY FACTOR 1"/>
    <property type="match status" value="1"/>
</dbReference>
<evidence type="ECO:0000256" key="2">
    <source>
        <dbReference type="SAM" id="Phobius"/>
    </source>
</evidence>
<evidence type="ECO:0000313" key="4">
    <source>
        <dbReference type="Proteomes" id="UP000324022"/>
    </source>
</evidence>
<sequence length="262" mass="27888">MLSSVRTSIVRVGGATSVSSFVASIRPPASTSIGSGLLRRQLLHSGSVRRFPSFTPPPPSSVPASSSVATSTPSKTNSGIPPSSTGSNIGRPTQVRTKPLPQVPNTLPYLVIFITLALTSWAGFTVYATNKEKLSSSILKSVVSQVKNSPEVRTLLSPPSISSDGQNQVVPVLKREAWLGGMCRVKGSVNMMQGRVDLSFKIQSPIDEDQIATVYFTSIRAHKHAPFEILRFLVVNQNTGQSVSLLEKSGLSSIDVDSGDIV</sequence>
<feature type="region of interest" description="Disordered" evidence="1">
    <location>
        <begin position="48"/>
        <end position="100"/>
    </location>
</feature>
<organism evidence="3 4">
    <name type="scientific">Ustilago trichophora</name>
    <dbReference type="NCBI Taxonomy" id="86804"/>
    <lineage>
        <taxon>Eukaryota</taxon>
        <taxon>Fungi</taxon>
        <taxon>Dikarya</taxon>
        <taxon>Basidiomycota</taxon>
        <taxon>Ustilaginomycotina</taxon>
        <taxon>Ustilaginomycetes</taxon>
        <taxon>Ustilaginales</taxon>
        <taxon>Ustilaginaceae</taxon>
        <taxon>Ustilago</taxon>
    </lineage>
</organism>
<feature type="transmembrane region" description="Helical" evidence="2">
    <location>
        <begin position="107"/>
        <end position="128"/>
    </location>
</feature>
<keyword evidence="2" id="KW-1133">Transmembrane helix</keyword>
<accession>A0A5C3DNY1</accession>
<evidence type="ECO:0000256" key="1">
    <source>
        <dbReference type="SAM" id="MobiDB-lite"/>
    </source>
</evidence>
<dbReference type="Pfam" id="PF08695">
    <property type="entry name" value="Coa1"/>
    <property type="match status" value="1"/>
</dbReference>
<feature type="compositionally biased region" description="Polar residues" evidence="1">
    <location>
        <begin position="75"/>
        <end position="96"/>
    </location>
</feature>
<dbReference type="EMBL" id="OOIN01000001">
    <property type="protein sequence ID" value="SPO19933.1"/>
    <property type="molecule type" value="Genomic_DNA"/>
</dbReference>
<name>A0A5C3DNY1_9BASI</name>
<reference evidence="3 4" key="1">
    <citation type="submission" date="2018-03" db="EMBL/GenBank/DDBJ databases">
        <authorList>
            <person name="Guldener U."/>
        </authorList>
    </citation>
    <scope>NUCLEOTIDE SEQUENCE [LARGE SCALE GENOMIC DNA]</scope>
    <source>
        <strain evidence="3 4">NBRC100155</strain>
    </source>
</reference>
<gene>
    <name evidence="3" type="ORF">UTRI_00323_B</name>
</gene>
<evidence type="ECO:0000313" key="3">
    <source>
        <dbReference type="EMBL" id="SPO19933.1"/>
    </source>
</evidence>
<dbReference type="InterPro" id="IPR014807">
    <property type="entry name" value="Coa1"/>
</dbReference>
<protein>
    <recommendedName>
        <fullName evidence="5">DUF1783-domain-containing protein</fullName>
    </recommendedName>
</protein>
<keyword evidence="2" id="KW-0472">Membrane</keyword>
<feature type="compositionally biased region" description="Low complexity" evidence="1">
    <location>
        <begin position="62"/>
        <end position="74"/>
    </location>
</feature>
<dbReference type="OrthoDB" id="2100652at2759"/>